<dbReference type="PROSITE" id="PS01360">
    <property type="entry name" value="ZF_MYND_1"/>
    <property type="match status" value="1"/>
</dbReference>
<evidence type="ECO:0000256" key="2">
    <source>
        <dbReference type="ARBA" id="ARBA00022771"/>
    </source>
</evidence>
<keyword evidence="1" id="KW-0479">Metal-binding</keyword>
<feature type="domain" description="MYND-type" evidence="5">
    <location>
        <begin position="8"/>
        <end position="49"/>
    </location>
</feature>
<dbReference type="Proteomes" id="UP000256690">
    <property type="component" value="Unassembled WGS sequence"/>
</dbReference>
<gene>
    <name evidence="6" type="ORF">DSM5745_00663</name>
</gene>
<dbReference type="PROSITE" id="PS50865">
    <property type="entry name" value="ZF_MYND_2"/>
    <property type="match status" value="1"/>
</dbReference>
<dbReference type="GeneID" id="38111033"/>
<comment type="caution">
    <text evidence="6">The sequence shown here is derived from an EMBL/GenBank/DDBJ whole genome shotgun (WGS) entry which is preliminary data.</text>
</comment>
<dbReference type="Gene3D" id="6.10.140.2220">
    <property type="match status" value="1"/>
</dbReference>
<dbReference type="STRING" id="1810919.A0A3D8T4F5"/>
<dbReference type="GO" id="GO:0000981">
    <property type="term" value="F:DNA-binding transcription factor activity, RNA polymerase II-specific"/>
    <property type="evidence" value="ECO:0007669"/>
    <property type="project" value="TreeGrafter"/>
</dbReference>
<keyword evidence="2 4" id="KW-0863">Zinc-finger</keyword>
<name>A0A3D8T4F5_9EURO</name>
<keyword evidence="3" id="KW-0862">Zinc</keyword>
<organism evidence="6 7">
    <name type="scientific">Aspergillus mulundensis</name>
    <dbReference type="NCBI Taxonomy" id="1810919"/>
    <lineage>
        <taxon>Eukaryota</taxon>
        <taxon>Fungi</taxon>
        <taxon>Dikarya</taxon>
        <taxon>Ascomycota</taxon>
        <taxon>Pezizomycotina</taxon>
        <taxon>Eurotiomycetes</taxon>
        <taxon>Eurotiomycetidae</taxon>
        <taxon>Eurotiales</taxon>
        <taxon>Aspergillaceae</taxon>
        <taxon>Aspergillus</taxon>
        <taxon>Aspergillus subgen. Nidulantes</taxon>
    </lineage>
</organism>
<keyword evidence="7" id="KW-1185">Reference proteome</keyword>
<dbReference type="GO" id="GO:0008270">
    <property type="term" value="F:zinc ion binding"/>
    <property type="evidence" value="ECO:0007669"/>
    <property type="project" value="UniProtKB-KW"/>
</dbReference>
<dbReference type="Pfam" id="PF01753">
    <property type="entry name" value="zf-MYND"/>
    <property type="match status" value="1"/>
</dbReference>
<dbReference type="PANTHER" id="PTHR10237:SF14">
    <property type="entry name" value="MYND-TYPE DOMAIN-CONTAINING PROTEIN"/>
    <property type="match status" value="1"/>
</dbReference>
<evidence type="ECO:0000313" key="7">
    <source>
        <dbReference type="Proteomes" id="UP000256690"/>
    </source>
</evidence>
<reference evidence="6 7" key="1">
    <citation type="journal article" date="2018" name="IMA Fungus">
        <title>IMA Genome-F 9: Draft genome sequence of Annulohypoxylon stygium, Aspergillus mulundensis, Berkeleyomyces basicola (syn. Thielaviopsis basicola), Ceratocystis smalleyi, two Cercospora beticola strains, Coleophoma cylindrospora, Fusarium fracticaudum, Phialophora cf. hyalina, and Morchella septimelata.</title>
        <authorList>
            <person name="Wingfield B.D."/>
            <person name="Bills G.F."/>
            <person name="Dong Y."/>
            <person name="Huang W."/>
            <person name="Nel W.J."/>
            <person name="Swalarsk-Parry B.S."/>
            <person name="Vaghefi N."/>
            <person name="Wilken P.M."/>
            <person name="An Z."/>
            <person name="de Beer Z.W."/>
            <person name="De Vos L."/>
            <person name="Chen L."/>
            <person name="Duong T.A."/>
            <person name="Gao Y."/>
            <person name="Hammerbacher A."/>
            <person name="Kikkert J.R."/>
            <person name="Li Y."/>
            <person name="Li H."/>
            <person name="Li K."/>
            <person name="Li Q."/>
            <person name="Liu X."/>
            <person name="Ma X."/>
            <person name="Naidoo K."/>
            <person name="Pethybridge S.J."/>
            <person name="Sun J."/>
            <person name="Steenkamp E.T."/>
            <person name="van der Nest M.A."/>
            <person name="van Wyk S."/>
            <person name="Wingfield M.J."/>
            <person name="Xiong C."/>
            <person name="Yue Q."/>
            <person name="Zhang X."/>
        </authorList>
    </citation>
    <scope>NUCLEOTIDE SEQUENCE [LARGE SCALE GENOMIC DNA]</scope>
    <source>
        <strain evidence="6 7">DSM 5745</strain>
    </source>
</reference>
<dbReference type="OrthoDB" id="432970at2759"/>
<dbReference type="GO" id="GO:0005634">
    <property type="term" value="C:nucleus"/>
    <property type="evidence" value="ECO:0007669"/>
    <property type="project" value="TreeGrafter"/>
</dbReference>
<dbReference type="AlphaFoldDB" id="A0A3D8T4F5"/>
<evidence type="ECO:0000256" key="1">
    <source>
        <dbReference type="ARBA" id="ARBA00022723"/>
    </source>
</evidence>
<evidence type="ECO:0000256" key="3">
    <source>
        <dbReference type="ARBA" id="ARBA00022833"/>
    </source>
</evidence>
<dbReference type="InterPro" id="IPR002893">
    <property type="entry name" value="Znf_MYND"/>
</dbReference>
<proteinExistence type="predicted"/>
<dbReference type="RefSeq" id="XP_026608524.1">
    <property type="nucleotide sequence ID" value="XM_026742679.1"/>
</dbReference>
<evidence type="ECO:0000256" key="4">
    <source>
        <dbReference type="PROSITE-ProRule" id="PRU00134"/>
    </source>
</evidence>
<dbReference type="PANTHER" id="PTHR10237">
    <property type="entry name" value="DEFORMED EPIDERMAL AUTOREGULATORY FACTOR 1 HOMOLOG SUPPRESSIN"/>
    <property type="match status" value="1"/>
</dbReference>
<dbReference type="InterPro" id="IPR024119">
    <property type="entry name" value="TF_DEAF-1"/>
</dbReference>
<sequence>MAESDPACNTCAKKASDEVTLKRCAKCKTQWYCSRECQKTDWKAHKKTCSKDASEANTGDNSRRTPKGLSAFIAKPLHELDKETWLHNRPEEDVYKLLIDAYRLHLEDQYVFDGDADVDSIYGGQPDSRDGFHRFLRLAERKRGLLPSWWSPEKAKECLATGLRGGWSSLANAVEKGDIIEHYGDHQMPMQMRMLSEQICGRGPGGQPGAEMRKIMMQTETGDMYTSFLDASSFLRRA</sequence>
<protein>
    <submittedName>
        <fullName evidence="6">MYND finger</fullName>
    </submittedName>
</protein>
<accession>A0A3D8T4F5</accession>
<evidence type="ECO:0000313" key="6">
    <source>
        <dbReference type="EMBL" id="RDW93341.1"/>
    </source>
</evidence>
<dbReference type="EMBL" id="PVWQ01000001">
    <property type="protein sequence ID" value="RDW93341.1"/>
    <property type="molecule type" value="Genomic_DNA"/>
</dbReference>
<dbReference type="SUPFAM" id="SSF144232">
    <property type="entry name" value="HIT/MYND zinc finger-like"/>
    <property type="match status" value="1"/>
</dbReference>
<evidence type="ECO:0000259" key="5">
    <source>
        <dbReference type="PROSITE" id="PS50865"/>
    </source>
</evidence>